<keyword evidence="6" id="KW-1185">Reference proteome</keyword>
<dbReference type="SMART" id="SM00248">
    <property type="entry name" value="ANK"/>
    <property type="match status" value="4"/>
</dbReference>
<dbReference type="Gene3D" id="1.25.40.20">
    <property type="entry name" value="Ankyrin repeat-containing domain"/>
    <property type="match status" value="1"/>
</dbReference>
<feature type="signal peptide" evidence="4">
    <location>
        <begin position="1"/>
        <end position="23"/>
    </location>
</feature>
<dbReference type="Pfam" id="PF12796">
    <property type="entry name" value="Ank_2"/>
    <property type="match status" value="1"/>
</dbReference>
<dbReference type="PROSITE" id="PS51257">
    <property type="entry name" value="PROKAR_LIPOPROTEIN"/>
    <property type="match status" value="1"/>
</dbReference>
<dbReference type="PROSITE" id="PS50088">
    <property type="entry name" value="ANK_REPEAT"/>
    <property type="match status" value="1"/>
</dbReference>
<keyword evidence="2 3" id="KW-0040">ANK repeat</keyword>
<organism evidence="5 6">
    <name type="scientific">Paraburkholderia susongensis</name>
    <dbReference type="NCBI Taxonomy" id="1515439"/>
    <lineage>
        <taxon>Bacteria</taxon>
        <taxon>Pseudomonadati</taxon>
        <taxon>Pseudomonadota</taxon>
        <taxon>Betaproteobacteria</taxon>
        <taxon>Burkholderiales</taxon>
        <taxon>Burkholderiaceae</taxon>
        <taxon>Paraburkholderia</taxon>
    </lineage>
</organism>
<sequence>MNRFRSFLTRALSAVSLGAAAVAATGCVQTSLPDSVTPNPGPRADLRRYDAEWFDAARLGRVDILQALVSARYPIDATTREGYTAVILAAYRHQPAALDYLLRAKANPCLGDQHGNTALMGAIFKGDTAISERLMNTRCPIDEANNAGETALSFAALFGRLDLLPELVARGANPDHADALGRTALQTAILQGNESAVAALEKVGAARNEDQSLRSHP</sequence>
<evidence type="ECO:0000256" key="3">
    <source>
        <dbReference type="PROSITE-ProRule" id="PRU00023"/>
    </source>
</evidence>
<protein>
    <submittedName>
        <fullName evidence="5">Uncharacterized protein</fullName>
    </submittedName>
</protein>
<reference evidence="6" key="1">
    <citation type="submission" date="2017-04" db="EMBL/GenBank/DDBJ databases">
        <authorList>
            <person name="Varghese N."/>
            <person name="Submissions S."/>
        </authorList>
    </citation>
    <scope>NUCLEOTIDE SEQUENCE [LARGE SCALE GENOMIC DNA]</scope>
    <source>
        <strain evidence="6">LMG 29540</strain>
    </source>
</reference>
<gene>
    <name evidence="5" type="ORF">SAMN06265784_11668</name>
</gene>
<keyword evidence="1" id="KW-0677">Repeat</keyword>
<name>A0A1X7M3S9_9BURK</name>
<feature type="chain" id="PRO_5013163450" evidence="4">
    <location>
        <begin position="24"/>
        <end position="217"/>
    </location>
</feature>
<dbReference type="Pfam" id="PF13637">
    <property type="entry name" value="Ank_4"/>
    <property type="match status" value="1"/>
</dbReference>
<dbReference type="SUPFAM" id="SSF48403">
    <property type="entry name" value="Ankyrin repeat"/>
    <property type="match status" value="1"/>
</dbReference>
<dbReference type="Proteomes" id="UP000193228">
    <property type="component" value="Unassembled WGS sequence"/>
</dbReference>
<evidence type="ECO:0000256" key="4">
    <source>
        <dbReference type="SAM" id="SignalP"/>
    </source>
</evidence>
<dbReference type="PANTHER" id="PTHR24201">
    <property type="entry name" value="ANK_REP_REGION DOMAIN-CONTAINING PROTEIN"/>
    <property type="match status" value="1"/>
</dbReference>
<evidence type="ECO:0000313" key="6">
    <source>
        <dbReference type="Proteomes" id="UP000193228"/>
    </source>
</evidence>
<dbReference type="PROSITE" id="PS50297">
    <property type="entry name" value="ANK_REP_REGION"/>
    <property type="match status" value="1"/>
</dbReference>
<dbReference type="RefSeq" id="WP_085489315.1">
    <property type="nucleotide sequence ID" value="NZ_FXAT01000016.1"/>
</dbReference>
<proteinExistence type="predicted"/>
<dbReference type="InterPro" id="IPR050776">
    <property type="entry name" value="Ank_Repeat/CDKN_Inhibitor"/>
</dbReference>
<dbReference type="STRING" id="1515439.SAMN06265784_11668"/>
<dbReference type="InterPro" id="IPR036770">
    <property type="entry name" value="Ankyrin_rpt-contain_sf"/>
</dbReference>
<dbReference type="AlphaFoldDB" id="A0A1X7M3S9"/>
<evidence type="ECO:0000256" key="2">
    <source>
        <dbReference type="ARBA" id="ARBA00023043"/>
    </source>
</evidence>
<dbReference type="InterPro" id="IPR002110">
    <property type="entry name" value="Ankyrin_rpt"/>
</dbReference>
<dbReference type="EMBL" id="FXAT01000016">
    <property type="protein sequence ID" value="SMG60404.1"/>
    <property type="molecule type" value="Genomic_DNA"/>
</dbReference>
<evidence type="ECO:0000256" key="1">
    <source>
        <dbReference type="ARBA" id="ARBA00022737"/>
    </source>
</evidence>
<accession>A0A1X7M3S9</accession>
<dbReference type="OrthoDB" id="671583at2"/>
<evidence type="ECO:0000313" key="5">
    <source>
        <dbReference type="EMBL" id="SMG60404.1"/>
    </source>
</evidence>
<feature type="repeat" description="ANK" evidence="3">
    <location>
        <begin position="147"/>
        <end position="179"/>
    </location>
</feature>
<keyword evidence="4" id="KW-0732">Signal</keyword>